<dbReference type="CDD" id="cd02966">
    <property type="entry name" value="TlpA_like_family"/>
    <property type="match status" value="1"/>
</dbReference>
<dbReference type="PROSITE" id="PS51257">
    <property type="entry name" value="PROKAR_LIPOPROTEIN"/>
    <property type="match status" value="1"/>
</dbReference>
<dbReference type="GO" id="GO:0016209">
    <property type="term" value="F:antioxidant activity"/>
    <property type="evidence" value="ECO:0007669"/>
    <property type="project" value="InterPro"/>
</dbReference>
<dbReference type="InterPro" id="IPR050553">
    <property type="entry name" value="Thioredoxin_ResA/DsbE_sf"/>
</dbReference>
<dbReference type="InterPro" id="IPR000866">
    <property type="entry name" value="AhpC/TSA"/>
</dbReference>
<evidence type="ECO:0000313" key="4">
    <source>
        <dbReference type="Proteomes" id="UP000014974"/>
    </source>
</evidence>
<dbReference type="PANTHER" id="PTHR42852">
    <property type="entry name" value="THIOL:DISULFIDE INTERCHANGE PROTEIN DSBE"/>
    <property type="match status" value="1"/>
</dbReference>
<accession>S7WM78</accession>
<dbReference type="Proteomes" id="UP000014974">
    <property type="component" value="Unassembled WGS sequence"/>
</dbReference>
<dbReference type="Pfam" id="PF00578">
    <property type="entry name" value="AhpC-TSA"/>
    <property type="match status" value="1"/>
</dbReference>
<feature type="signal peptide" evidence="1">
    <location>
        <begin position="1"/>
        <end position="18"/>
    </location>
</feature>
<evidence type="ECO:0000259" key="2">
    <source>
        <dbReference type="PROSITE" id="PS51352"/>
    </source>
</evidence>
<gene>
    <name evidence="3" type="ORF">ADICYQ_5831</name>
</gene>
<dbReference type="SUPFAM" id="SSF52833">
    <property type="entry name" value="Thioredoxin-like"/>
    <property type="match status" value="1"/>
</dbReference>
<dbReference type="InterPro" id="IPR036249">
    <property type="entry name" value="Thioredoxin-like_sf"/>
</dbReference>
<dbReference type="PANTHER" id="PTHR42852:SF17">
    <property type="entry name" value="THIOREDOXIN-LIKE PROTEIN HI_1115"/>
    <property type="match status" value="1"/>
</dbReference>
<sequence length="268" mass="30658">MKNLPLLLLLVFISFASCNEKSSKNLDKEMQGFEDLEELTADFSTWWNYHYYKISFSSDFIALDENAKVISKKDFLIKLTSGNYISIESKVKAKADSISYKLVRLPEGADKSISTTIKNSAAQAFGYYEMEGKKFPEIDLTAINGQQYKNESLIGKITIIKTWFIACKPCIAEMPELNEFVHKYRNESDIQFLSLATDSQSSLEDFLTKRAFDYVVFPDQEELIIDQLNLQAYPTHLVLDKNGNIKKIFNKASELMAYIDGHKSLLKI</sequence>
<dbReference type="eggNOG" id="COG1225">
    <property type="taxonomic scope" value="Bacteria"/>
</dbReference>
<evidence type="ECO:0000256" key="1">
    <source>
        <dbReference type="SAM" id="SignalP"/>
    </source>
</evidence>
<keyword evidence="1" id="KW-0732">Signal</keyword>
<proteinExistence type="predicted"/>
<protein>
    <submittedName>
        <fullName evidence="3">Redoxin domain protein</fullName>
    </submittedName>
</protein>
<dbReference type="EMBL" id="ATNM01000197">
    <property type="protein sequence ID" value="EPR65298.1"/>
    <property type="molecule type" value="Genomic_DNA"/>
</dbReference>
<dbReference type="InterPro" id="IPR013766">
    <property type="entry name" value="Thioredoxin_domain"/>
</dbReference>
<dbReference type="GO" id="GO:0016491">
    <property type="term" value="F:oxidoreductase activity"/>
    <property type="evidence" value="ECO:0007669"/>
    <property type="project" value="InterPro"/>
</dbReference>
<dbReference type="AlphaFoldDB" id="S7WM78"/>
<dbReference type="OrthoDB" id="979391at2"/>
<evidence type="ECO:0000313" key="3">
    <source>
        <dbReference type="EMBL" id="EPR65298.1"/>
    </source>
</evidence>
<comment type="caution">
    <text evidence="3">The sequence shown here is derived from an EMBL/GenBank/DDBJ whole genome shotgun (WGS) entry which is preliminary data.</text>
</comment>
<name>S7WM78_9BACT</name>
<feature type="domain" description="Thioredoxin" evidence="2">
    <location>
        <begin position="129"/>
        <end position="268"/>
    </location>
</feature>
<dbReference type="STRING" id="641524.ADICYQ_5831"/>
<organism evidence="3 4">
    <name type="scientific">Cyclobacterium qasimii M12-11B</name>
    <dbReference type="NCBI Taxonomy" id="641524"/>
    <lineage>
        <taxon>Bacteria</taxon>
        <taxon>Pseudomonadati</taxon>
        <taxon>Bacteroidota</taxon>
        <taxon>Cytophagia</taxon>
        <taxon>Cytophagales</taxon>
        <taxon>Cyclobacteriaceae</taxon>
        <taxon>Cyclobacterium</taxon>
    </lineage>
</organism>
<dbReference type="Gene3D" id="3.40.30.10">
    <property type="entry name" value="Glutaredoxin"/>
    <property type="match status" value="1"/>
</dbReference>
<dbReference type="RefSeq" id="WP_020888495.1">
    <property type="nucleotide sequence ID" value="NZ_ATNM01000197.1"/>
</dbReference>
<reference evidence="3 4" key="1">
    <citation type="journal article" date="2013" name="Genome Announc.">
        <title>Draft Genome Sequence of Cyclobacterium qasimii Strain M12-11BT, Isolated from Arctic Marine Sediment.</title>
        <authorList>
            <person name="Shivaji S."/>
            <person name="Ara S."/>
            <person name="Singh A."/>
            <person name="Kumar Pinnaka A."/>
        </authorList>
    </citation>
    <scope>NUCLEOTIDE SEQUENCE [LARGE SCALE GENOMIC DNA]</scope>
    <source>
        <strain evidence="3 4">M12-11B</strain>
    </source>
</reference>
<feature type="chain" id="PRO_5004546968" evidence="1">
    <location>
        <begin position="19"/>
        <end position="268"/>
    </location>
</feature>
<dbReference type="PROSITE" id="PS51352">
    <property type="entry name" value="THIOREDOXIN_2"/>
    <property type="match status" value="1"/>
</dbReference>